<name>A0A4R6U8L7_9BACI</name>
<sequence>MCLIYTERNRAVDERVIKVEALLANERIALREFRESDWEGVHSYASRGEVCRYQSWGPNTEAESQVFVQEIISDAAALPRKRYGFAVTLKTNDQLVGGGELNIHSVTNQTAEIGYIIHPAYWGQGIATDVARLLIDYGFKGLGMHRIYATCDPRNTGSERVLRKVGMQKEGQMRETILISDGWRDSMLFSVLRHEWK</sequence>
<dbReference type="PROSITE" id="PS51186">
    <property type="entry name" value="GNAT"/>
    <property type="match status" value="1"/>
</dbReference>
<evidence type="ECO:0000313" key="5">
    <source>
        <dbReference type="EMBL" id="TDQ42908.1"/>
    </source>
</evidence>
<comment type="caution">
    <text evidence="5">The sequence shown here is derived from an EMBL/GenBank/DDBJ whole genome shotgun (WGS) entry which is preliminary data.</text>
</comment>
<dbReference type="PANTHER" id="PTHR43792">
    <property type="entry name" value="GNAT FAMILY, PUTATIVE (AFU_ORTHOLOGUE AFUA_3G00765)-RELATED-RELATED"/>
    <property type="match status" value="1"/>
</dbReference>
<reference evidence="5 6" key="1">
    <citation type="submission" date="2019-03" db="EMBL/GenBank/DDBJ databases">
        <title>Genomic Encyclopedia of Type Strains, Phase IV (KMG-IV): sequencing the most valuable type-strain genomes for metagenomic binning, comparative biology and taxonomic classification.</title>
        <authorList>
            <person name="Goeker M."/>
        </authorList>
    </citation>
    <scope>NUCLEOTIDE SEQUENCE [LARGE SCALE GENOMIC DNA]</scope>
    <source>
        <strain evidence="5 6">DSM 28697</strain>
    </source>
</reference>
<comment type="similarity">
    <text evidence="3">Belongs to the acetyltransferase family. RimJ subfamily.</text>
</comment>
<evidence type="ECO:0000256" key="2">
    <source>
        <dbReference type="ARBA" id="ARBA00023315"/>
    </source>
</evidence>
<dbReference type="InterPro" id="IPR000182">
    <property type="entry name" value="GNAT_dom"/>
</dbReference>
<dbReference type="EMBL" id="SNYJ01000001">
    <property type="protein sequence ID" value="TDQ42908.1"/>
    <property type="molecule type" value="Genomic_DNA"/>
</dbReference>
<evidence type="ECO:0000256" key="3">
    <source>
        <dbReference type="ARBA" id="ARBA00038502"/>
    </source>
</evidence>
<accession>A0A4R6U8L7</accession>
<dbReference type="Gene3D" id="3.40.630.30">
    <property type="match status" value="1"/>
</dbReference>
<dbReference type="OrthoDB" id="9785602at2"/>
<dbReference type="InterPro" id="IPR016181">
    <property type="entry name" value="Acyl_CoA_acyltransferase"/>
</dbReference>
<organism evidence="5 6">
    <name type="scientific">Aureibacillus halotolerans</name>
    <dbReference type="NCBI Taxonomy" id="1508390"/>
    <lineage>
        <taxon>Bacteria</taxon>
        <taxon>Bacillati</taxon>
        <taxon>Bacillota</taxon>
        <taxon>Bacilli</taxon>
        <taxon>Bacillales</taxon>
        <taxon>Bacillaceae</taxon>
        <taxon>Aureibacillus</taxon>
    </lineage>
</organism>
<proteinExistence type="inferred from homology"/>
<gene>
    <name evidence="5" type="ORF">EV213_101338</name>
</gene>
<dbReference type="AlphaFoldDB" id="A0A4R6U8L7"/>
<dbReference type="PANTHER" id="PTHR43792:SF8">
    <property type="entry name" value="[RIBOSOMAL PROTEIN US5]-ALANINE N-ACETYLTRANSFERASE"/>
    <property type="match status" value="1"/>
</dbReference>
<evidence type="ECO:0000256" key="1">
    <source>
        <dbReference type="ARBA" id="ARBA00022679"/>
    </source>
</evidence>
<dbReference type="Pfam" id="PF13302">
    <property type="entry name" value="Acetyltransf_3"/>
    <property type="match status" value="1"/>
</dbReference>
<protein>
    <submittedName>
        <fullName evidence="5">RimJ/RimL family protein N-acetyltransferase</fullName>
    </submittedName>
</protein>
<evidence type="ECO:0000313" key="6">
    <source>
        <dbReference type="Proteomes" id="UP000295632"/>
    </source>
</evidence>
<feature type="domain" description="N-acetyltransferase" evidence="4">
    <location>
        <begin position="28"/>
        <end position="190"/>
    </location>
</feature>
<keyword evidence="2" id="KW-0012">Acyltransferase</keyword>
<dbReference type="GO" id="GO:0016747">
    <property type="term" value="F:acyltransferase activity, transferring groups other than amino-acyl groups"/>
    <property type="evidence" value="ECO:0007669"/>
    <property type="project" value="InterPro"/>
</dbReference>
<keyword evidence="6" id="KW-1185">Reference proteome</keyword>
<dbReference type="CDD" id="cd04301">
    <property type="entry name" value="NAT_SF"/>
    <property type="match status" value="1"/>
</dbReference>
<dbReference type="InterPro" id="IPR051531">
    <property type="entry name" value="N-acetyltransferase"/>
</dbReference>
<evidence type="ECO:0000259" key="4">
    <source>
        <dbReference type="PROSITE" id="PS51186"/>
    </source>
</evidence>
<keyword evidence="1 5" id="KW-0808">Transferase</keyword>
<dbReference type="SUPFAM" id="SSF55729">
    <property type="entry name" value="Acyl-CoA N-acyltransferases (Nat)"/>
    <property type="match status" value="1"/>
</dbReference>
<dbReference type="Proteomes" id="UP000295632">
    <property type="component" value="Unassembled WGS sequence"/>
</dbReference>